<sequence>MAALPPIELRLSVPFASGPGTWVGAVRAPAQSRQTTPDKFHAPVAITPCRGSRQVNKGIPELRRHLLRAEDGM</sequence>
<organism evidence="1 2">
    <name type="scientific">Streptomyces lannensis</name>
    <dbReference type="NCBI Taxonomy" id="766498"/>
    <lineage>
        <taxon>Bacteria</taxon>
        <taxon>Bacillati</taxon>
        <taxon>Actinomycetota</taxon>
        <taxon>Actinomycetes</taxon>
        <taxon>Kitasatosporales</taxon>
        <taxon>Streptomycetaceae</taxon>
        <taxon>Streptomyces</taxon>
    </lineage>
</organism>
<comment type="caution">
    <text evidence="1">The sequence shown here is derived from an EMBL/GenBank/DDBJ whole genome shotgun (WGS) entry which is preliminary data.</text>
</comment>
<evidence type="ECO:0000313" key="1">
    <source>
        <dbReference type="EMBL" id="GAA3855353.1"/>
    </source>
</evidence>
<keyword evidence="2" id="KW-1185">Reference proteome</keyword>
<name>A0ABP7JUG6_9ACTN</name>
<dbReference type="EMBL" id="BAAAZA010000004">
    <property type="protein sequence ID" value="GAA3855353.1"/>
    <property type="molecule type" value="Genomic_DNA"/>
</dbReference>
<proteinExistence type="predicted"/>
<protein>
    <submittedName>
        <fullName evidence="1">Uncharacterized protein</fullName>
    </submittedName>
</protein>
<accession>A0ABP7JUG6</accession>
<reference evidence="2" key="1">
    <citation type="journal article" date="2019" name="Int. J. Syst. Evol. Microbiol.">
        <title>The Global Catalogue of Microorganisms (GCM) 10K type strain sequencing project: providing services to taxonomists for standard genome sequencing and annotation.</title>
        <authorList>
            <consortium name="The Broad Institute Genomics Platform"/>
            <consortium name="The Broad Institute Genome Sequencing Center for Infectious Disease"/>
            <person name="Wu L."/>
            <person name="Ma J."/>
        </authorList>
    </citation>
    <scope>NUCLEOTIDE SEQUENCE [LARGE SCALE GENOMIC DNA]</scope>
    <source>
        <strain evidence="2">JCM 16578</strain>
    </source>
</reference>
<evidence type="ECO:0000313" key="2">
    <source>
        <dbReference type="Proteomes" id="UP001501563"/>
    </source>
</evidence>
<gene>
    <name evidence="1" type="ORF">GCM10022207_18390</name>
</gene>
<dbReference type="Proteomes" id="UP001501563">
    <property type="component" value="Unassembled WGS sequence"/>
</dbReference>